<dbReference type="AlphaFoldDB" id="A0AAW1PAZ0"/>
<evidence type="ECO:0000313" key="7">
    <source>
        <dbReference type="EMBL" id="KAK9805591.1"/>
    </source>
</evidence>
<reference evidence="7 8" key="1">
    <citation type="journal article" date="2024" name="Nat. Commun.">
        <title>Phylogenomics reveals the evolutionary origins of lichenization in chlorophyte algae.</title>
        <authorList>
            <person name="Puginier C."/>
            <person name="Libourel C."/>
            <person name="Otte J."/>
            <person name="Skaloud P."/>
            <person name="Haon M."/>
            <person name="Grisel S."/>
            <person name="Petersen M."/>
            <person name="Berrin J.G."/>
            <person name="Delaux P.M."/>
            <person name="Dal Grande F."/>
            <person name="Keller J."/>
        </authorList>
    </citation>
    <scope>NUCLEOTIDE SEQUENCE [LARGE SCALE GENOMIC DNA]</scope>
    <source>
        <strain evidence="7 8">SAG 2043</strain>
    </source>
</reference>
<evidence type="ECO:0000256" key="1">
    <source>
        <dbReference type="ARBA" id="ARBA00000971"/>
    </source>
</evidence>
<dbReference type="PRINTS" id="PR00153">
    <property type="entry name" value="CSAPPISMRASE"/>
</dbReference>
<dbReference type="PROSITE" id="PS50072">
    <property type="entry name" value="CSA_PPIASE_2"/>
    <property type="match status" value="1"/>
</dbReference>
<dbReference type="FunFam" id="2.40.100.10:FF:000001">
    <property type="entry name" value="Peptidyl-prolyl cis-trans isomerase"/>
    <property type="match status" value="1"/>
</dbReference>
<dbReference type="Gene3D" id="2.40.100.10">
    <property type="entry name" value="Cyclophilin-like"/>
    <property type="match status" value="1"/>
</dbReference>
<name>A0AAW1PAZ0_9CHLO</name>
<evidence type="ECO:0000256" key="3">
    <source>
        <dbReference type="ARBA" id="ARBA00023110"/>
    </source>
</evidence>
<evidence type="ECO:0000256" key="5">
    <source>
        <dbReference type="RuleBase" id="RU363019"/>
    </source>
</evidence>
<evidence type="ECO:0000259" key="6">
    <source>
        <dbReference type="PROSITE" id="PS50072"/>
    </source>
</evidence>
<dbReference type="PANTHER" id="PTHR11071:SF420">
    <property type="entry name" value="PEPTIDYL-PROLYL CIS-TRANS ISOMERASE CYP20-3, CHLOROPLASTIC"/>
    <property type="match status" value="1"/>
</dbReference>
<dbReference type="EMBL" id="JALJOR010000015">
    <property type="protein sequence ID" value="KAK9805591.1"/>
    <property type="molecule type" value="Genomic_DNA"/>
</dbReference>
<dbReference type="GO" id="GO:0016018">
    <property type="term" value="F:cyclosporin A binding"/>
    <property type="evidence" value="ECO:0007669"/>
    <property type="project" value="TreeGrafter"/>
</dbReference>
<dbReference type="PANTHER" id="PTHR11071">
    <property type="entry name" value="PEPTIDYL-PROLYL CIS-TRANS ISOMERASE"/>
    <property type="match status" value="1"/>
</dbReference>
<dbReference type="EC" id="5.2.1.8" evidence="5"/>
<dbReference type="InterPro" id="IPR020892">
    <property type="entry name" value="Cyclophilin-type_PPIase_CS"/>
</dbReference>
<dbReference type="GO" id="GO:0003755">
    <property type="term" value="F:peptidyl-prolyl cis-trans isomerase activity"/>
    <property type="evidence" value="ECO:0007669"/>
    <property type="project" value="UniProtKB-UniRule"/>
</dbReference>
<proteinExistence type="inferred from homology"/>
<protein>
    <recommendedName>
        <fullName evidence="5">Peptidyl-prolyl cis-trans isomerase</fullName>
        <shortName evidence="5">PPIase</shortName>
        <ecNumber evidence="5">5.2.1.8</ecNumber>
    </recommendedName>
</protein>
<dbReference type="Proteomes" id="UP001489004">
    <property type="component" value="Unassembled WGS sequence"/>
</dbReference>
<keyword evidence="4 5" id="KW-0413">Isomerase</keyword>
<comment type="caution">
    <text evidence="7">The sequence shown here is derived from an EMBL/GenBank/DDBJ whole genome shotgun (WGS) entry which is preliminary data.</text>
</comment>
<evidence type="ECO:0000256" key="4">
    <source>
        <dbReference type="ARBA" id="ARBA00023235"/>
    </source>
</evidence>
<accession>A0AAW1PAZ0</accession>
<dbReference type="InterPro" id="IPR029000">
    <property type="entry name" value="Cyclophilin-like_dom_sf"/>
</dbReference>
<comment type="catalytic activity">
    <reaction evidence="1 5">
        <text>[protein]-peptidylproline (omega=180) = [protein]-peptidylproline (omega=0)</text>
        <dbReference type="Rhea" id="RHEA:16237"/>
        <dbReference type="Rhea" id="RHEA-COMP:10747"/>
        <dbReference type="Rhea" id="RHEA-COMP:10748"/>
        <dbReference type="ChEBI" id="CHEBI:83833"/>
        <dbReference type="ChEBI" id="CHEBI:83834"/>
        <dbReference type="EC" id="5.2.1.8"/>
    </reaction>
</comment>
<comment type="function">
    <text evidence="5">PPIases accelerate the folding of proteins. It catalyzes the cis-trans isomerization of proline imidic peptide bonds in oligopeptides.</text>
</comment>
<evidence type="ECO:0000313" key="8">
    <source>
        <dbReference type="Proteomes" id="UP001489004"/>
    </source>
</evidence>
<dbReference type="InterPro" id="IPR002130">
    <property type="entry name" value="Cyclophilin-type_PPIase_dom"/>
</dbReference>
<dbReference type="GO" id="GO:0005737">
    <property type="term" value="C:cytoplasm"/>
    <property type="evidence" value="ECO:0007669"/>
    <property type="project" value="TreeGrafter"/>
</dbReference>
<keyword evidence="8" id="KW-1185">Reference proteome</keyword>
<feature type="domain" description="PPIase cyclophilin-type" evidence="6">
    <location>
        <begin position="49"/>
        <end position="205"/>
    </location>
</feature>
<evidence type="ECO:0000256" key="2">
    <source>
        <dbReference type="ARBA" id="ARBA00007365"/>
    </source>
</evidence>
<comment type="similarity">
    <text evidence="2 5">Belongs to the cyclophilin-type PPIase family.</text>
</comment>
<dbReference type="SUPFAM" id="SSF50891">
    <property type="entry name" value="Cyclophilin-like"/>
    <property type="match status" value="1"/>
</dbReference>
<gene>
    <name evidence="7" type="ORF">WJX72_006644</name>
</gene>
<dbReference type="GO" id="GO:0006457">
    <property type="term" value="P:protein folding"/>
    <property type="evidence" value="ECO:0007669"/>
    <property type="project" value="InterPro"/>
</dbReference>
<dbReference type="Pfam" id="PF00160">
    <property type="entry name" value="Pro_isomerase"/>
    <property type="match status" value="1"/>
</dbReference>
<dbReference type="PROSITE" id="PS00170">
    <property type="entry name" value="CSA_PPIASE_1"/>
    <property type="match status" value="1"/>
</dbReference>
<sequence length="207" mass="21826">MLEKSQSCRKDVSFDIASAHRGGSGGALAAISLTGSAQAAEPEVTQKVFLDLSVGGKPAVRIVVGLFGNDVPKTAANFAALATGEKGFGYKGSQFHRVVKGFVLQGGDFERGNGTGGRSIYGRSFPDENFNIAHFPGALSMANAGPNTNGSQFFITEVDTPWLNAKHVVFGKVLEGMQLVNDLQYVPVDFFSKPKTPIKIANCGILA</sequence>
<organism evidence="7 8">
    <name type="scientific">[Myrmecia] bisecta</name>
    <dbReference type="NCBI Taxonomy" id="41462"/>
    <lineage>
        <taxon>Eukaryota</taxon>
        <taxon>Viridiplantae</taxon>
        <taxon>Chlorophyta</taxon>
        <taxon>core chlorophytes</taxon>
        <taxon>Trebouxiophyceae</taxon>
        <taxon>Trebouxiales</taxon>
        <taxon>Trebouxiaceae</taxon>
        <taxon>Myrmecia</taxon>
    </lineage>
</organism>
<keyword evidence="3 5" id="KW-0697">Rotamase</keyword>